<feature type="region of interest" description="Disordered" evidence="1">
    <location>
        <begin position="1"/>
        <end position="50"/>
    </location>
</feature>
<keyword evidence="3" id="KW-1185">Reference proteome</keyword>
<feature type="compositionally biased region" description="Pro residues" evidence="1">
    <location>
        <begin position="148"/>
        <end position="157"/>
    </location>
</feature>
<dbReference type="AlphaFoldDB" id="A0A165TGM1"/>
<dbReference type="Proteomes" id="UP000076727">
    <property type="component" value="Unassembled WGS sequence"/>
</dbReference>
<evidence type="ECO:0000313" key="2">
    <source>
        <dbReference type="EMBL" id="KZT73411.1"/>
    </source>
</evidence>
<feature type="region of interest" description="Disordered" evidence="1">
    <location>
        <begin position="100"/>
        <end position="167"/>
    </location>
</feature>
<dbReference type="EMBL" id="KV429037">
    <property type="protein sequence ID" value="KZT73411.1"/>
    <property type="molecule type" value="Genomic_DNA"/>
</dbReference>
<evidence type="ECO:0000313" key="3">
    <source>
        <dbReference type="Proteomes" id="UP000076727"/>
    </source>
</evidence>
<name>A0A165TGM1_9APHY</name>
<protein>
    <submittedName>
        <fullName evidence="2">Uncharacterized protein</fullName>
    </submittedName>
</protein>
<evidence type="ECO:0000256" key="1">
    <source>
        <dbReference type="SAM" id="MobiDB-lite"/>
    </source>
</evidence>
<gene>
    <name evidence="2" type="ORF">DAEQUDRAFT_469050</name>
</gene>
<feature type="compositionally biased region" description="Polar residues" evidence="1">
    <location>
        <begin position="103"/>
        <end position="119"/>
    </location>
</feature>
<feature type="compositionally biased region" description="Polar residues" evidence="1">
    <location>
        <begin position="24"/>
        <end position="50"/>
    </location>
</feature>
<accession>A0A165TGM1</accession>
<organism evidence="2 3">
    <name type="scientific">Daedalea quercina L-15889</name>
    <dbReference type="NCBI Taxonomy" id="1314783"/>
    <lineage>
        <taxon>Eukaryota</taxon>
        <taxon>Fungi</taxon>
        <taxon>Dikarya</taxon>
        <taxon>Basidiomycota</taxon>
        <taxon>Agaricomycotina</taxon>
        <taxon>Agaricomycetes</taxon>
        <taxon>Polyporales</taxon>
        <taxon>Fomitopsis</taxon>
    </lineage>
</organism>
<proteinExistence type="predicted"/>
<reference evidence="2 3" key="1">
    <citation type="journal article" date="2016" name="Mol. Biol. Evol.">
        <title>Comparative Genomics of Early-Diverging Mushroom-Forming Fungi Provides Insights into the Origins of Lignocellulose Decay Capabilities.</title>
        <authorList>
            <person name="Nagy L.G."/>
            <person name="Riley R."/>
            <person name="Tritt A."/>
            <person name="Adam C."/>
            <person name="Daum C."/>
            <person name="Floudas D."/>
            <person name="Sun H."/>
            <person name="Yadav J.S."/>
            <person name="Pangilinan J."/>
            <person name="Larsson K.H."/>
            <person name="Matsuura K."/>
            <person name="Barry K."/>
            <person name="Labutti K."/>
            <person name="Kuo R."/>
            <person name="Ohm R.A."/>
            <person name="Bhattacharya S.S."/>
            <person name="Shirouzu T."/>
            <person name="Yoshinaga Y."/>
            <person name="Martin F.M."/>
            <person name="Grigoriev I.V."/>
            <person name="Hibbett D.S."/>
        </authorList>
    </citation>
    <scope>NUCLEOTIDE SEQUENCE [LARGE SCALE GENOMIC DNA]</scope>
    <source>
        <strain evidence="2 3">L-15889</strain>
    </source>
</reference>
<sequence length="253" mass="27882">MYSMRGGKPSGTKPIPDPTRLTRPITSLPSTATHITRTQPGTPPRTVSSLTNANYERDDIQRQPSAEGLRMFSLYASRLQSRRPRTTSGLWHARGIADLPRSGRTNTHNYAPTNLSPETDLTDPHVHRPTRRRGRSACARRFGVPQPKARPPFPRTPSPRAESPLAPSLPDSYSYWARRAGPALRMYVRRGREGLRAPSMYGCTQAILLARCGTAAHARAPELGVPDCGERGAVSMAVSITVRTPLVQTTWRA</sequence>